<keyword evidence="1" id="KW-1133">Transmembrane helix</keyword>
<name>A0A0M4STQ2_9BACT</name>
<dbReference type="Proteomes" id="UP000594630">
    <property type="component" value="Chromosome"/>
</dbReference>
<reference evidence="3 6" key="3">
    <citation type="journal article" date="2017" name="Gene Rep">
        <title>The ribosomal RNA operon (rrn) of Campylobacter concisus supports molecular typing to genomospecies level.</title>
        <authorList>
            <person name="Huq M."/>
            <person name="Van T.T.H."/>
            <person name="Gurtler V."/>
            <person name="Elshagmani E."/>
            <person name="Allemailem K.S."/>
            <person name="Smooker P.M."/>
            <person name="Istivan T.S."/>
        </authorList>
    </citation>
    <scope>NUCLEOTIDE SEQUENCE [LARGE SCALE GENOMIC DNA]</scope>
    <source>
        <strain evidence="3 6">RCH 26</strain>
    </source>
</reference>
<dbReference type="Pfam" id="PF26373">
    <property type="entry name" value="MamC"/>
    <property type="match status" value="1"/>
</dbReference>
<evidence type="ECO:0008006" key="8">
    <source>
        <dbReference type="Google" id="ProtNLM"/>
    </source>
</evidence>
<reference evidence="4 7" key="4">
    <citation type="journal article" date="2018" name="Emerg. Microbes Infect.">
        <title>Genomic analysis of oral Campylobacter concisus strains identified a potential bacterial molecular marker associated with active Crohn's disease.</title>
        <authorList>
            <person name="Liu F."/>
            <person name="Ma R."/>
            <person name="Tay C.Y.A."/>
            <person name="Octavia S."/>
            <person name="Lan R."/>
            <person name="Chung H.K.L."/>
            <person name="Riordan S.M."/>
            <person name="Grimm M.C."/>
            <person name="Leong R.W."/>
            <person name="Tanaka M.M."/>
            <person name="Connor S."/>
            <person name="Zhang L."/>
        </authorList>
    </citation>
    <scope>NUCLEOTIDE SEQUENCE [LARGE SCALE GENOMIC DNA]</scope>
    <source>
        <strain evidence="4 7">P10CDO-S2</strain>
    </source>
</reference>
<dbReference type="EMBL" id="CP012541">
    <property type="protein sequence ID" value="ALF47820.1"/>
    <property type="molecule type" value="Genomic_DNA"/>
</dbReference>
<feature type="transmembrane region" description="Helical" evidence="1">
    <location>
        <begin position="20"/>
        <end position="40"/>
    </location>
</feature>
<dbReference type="EMBL" id="LVWL01000012">
    <property type="protein sequence ID" value="ORI09109.1"/>
    <property type="molecule type" value="Genomic_DNA"/>
</dbReference>
<evidence type="ECO:0000313" key="5">
    <source>
        <dbReference type="Proteomes" id="UP000066049"/>
    </source>
</evidence>
<keyword evidence="1" id="KW-0472">Membrane</keyword>
<sequence>MQENSLFTLSSTRLPFDHFISGALIAGMGAAALGFSDYLNNRATKKDVAKKIAKYAVTGGFVGAVGIHASNLIAQKKYLNAAAFTAAGIGGLLIAEKLIKLESK</sequence>
<dbReference type="InterPro" id="IPR058956">
    <property type="entry name" value="MamC"/>
</dbReference>
<proteinExistence type="predicted"/>
<evidence type="ECO:0000313" key="4">
    <source>
        <dbReference type="EMBL" id="QPH84629.1"/>
    </source>
</evidence>
<dbReference type="Proteomes" id="UP000192671">
    <property type="component" value="Unassembled WGS sequence"/>
</dbReference>
<dbReference type="AlphaFoldDB" id="A0A0M4STQ2"/>
<reference evidence="5" key="1">
    <citation type="submission" date="2015-08" db="EMBL/GenBank/DDBJ databases">
        <title>Comparative genomics of the Campylobacter concisus group.</title>
        <authorList>
            <person name="Miller W.G."/>
            <person name="Yee E."/>
            <person name="Chapman M.H."/>
            <person name="Huynh S."/>
            <person name="Bono J.L."/>
            <person name="On S.L.W."/>
            <person name="St Leger J."/>
            <person name="Foster G."/>
            <person name="Parker C.T."/>
        </authorList>
    </citation>
    <scope>NUCLEOTIDE SEQUENCE [LARGE SCALE GENOMIC DNA]</scope>
    <source>
        <strain evidence="5">ATCC 33237</strain>
    </source>
</reference>
<dbReference type="Proteomes" id="UP000066049">
    <property type="component" value="Chromosome"/>
</dbReference>
<reference evidence="2" key="2">
    <citation type="submission" date="2016-07" db="EMBL/GenBank/DDBJ databases">
        <title>Comparative genomics of the Campylobacter concisus group.</title>
        <authorList>
            <person name="Miller W.G."/>
            <person name="Yee E."/>
            <person name="Chapman M.H."/>
            <person name="Huynh S."/>
            <person name="Bono J.L."/>
            <person name="On S.L.W."/>
            <person name="StLeger J."/>
            <person name="Foster G."/>
            <person name="Parker C.T."/>
        </authorList>
    </citation>
    <scope>NUCLEOTIDE SEQUENCE</scope>
    <source>
        <strain evidence="2">ATCC 33237</strain>
    </source>
</reference>
<evidence type="ECO:0000313" key="6">
    <source>
        <dbReference type="Proteomes" id="UP000192671"/>
    </source>
</evidence>
<protein>
    <recommendedName>
        <fullName evidence="8">Cys/Met metabolism pyridoxal-phosphate-dependent enzyme</fullName>
    </recommendedName>
</protein>
<evidence type="ECO:0000313" key="7">
    <source>
        <dbReference type="Proteomes" id="UP000594630"/>
    </source>
</evidence>
<gene>
    <name evidence="3" type="ORF">A3835_00900</name>
    <name evidence="2" type="ORF">CCON33237_1153</name>
    <name evidence="4" type="ORF">CVT06_05835</name>
</gene>
<accession>A0A0M4STQ2</accession>
<evidence type="ECO:0000313" key="2">
    <source>
        <dbReference type="EMBL" id="ALF47820.1"/>
    </source>
</evidence>
<dbReference type="GeneID" id="28662827"/>
<reference evidence="4" key="5">
    <citation type="submission" date="2020-02" db="EMBL/GenBank/DDBJ databases">
        <title>Analysis of Completed Campylobacter concisus Genomes Identified Genomospecies Features, Novel plasmids and Their Association with Severe Ulcerative Colitis.</title>
        <authorList>
            <person name="Zhang L."/>
        </authorList>
    </citation>
    <scope>NUCLEOTIDE SEQUENCE</scope>
    <source>
        <strain evidence="4">P10CDO-S2</strain>
    </source>
</reference>
<feature type="transmembrane region" description="Helical" evidence="1">
    <location>
        <begin position="52"/>
        <end position="72"/>
    </location>
</feature>
<evidence type="ECO:0000256" key="1">
    <source>
        <dbReference type="SAM" id="Phobius"/>
    </source>
</evidence>
<evidence type="ECO:0000313" key="3">
    <source>
        <dbReference type="EMBL" id="ORI09109.1"/>
    </source>
</evidence>
<keyword evidence="1" id="KW-0812">Transmembrane</keyword>
<dbReference type="KEGG" id="ccoc:CCON33237_1153"/>
<dbReference type="RefSeq" id="WP_021091246.1">
    <property type="nucleotide sequence ID" value="NZ_CABMKQ010000013.1"/>
</dbReference>
<organism evidence="2 5">
    <name type="scientific">Campylobacter concisus</name>
    <dbReference type="NCBI Taxonomy" id="199"/>
    <lineage>
        <taxon>Bacteria</taxon>
        <taxon>Pseudomonadati</taxon>
        <taxon>Campylobacterota</taxon>
        <taxon>Epsilonproteobacteria</taxon>
        <taxon>Campylobacterales</taxon>
        <taxon>Campylobacteraceae</taxon>
        <taxon>Campylobacter</taxon>
    </lineage>
</organism>
<dbReference type="EMBL" id="CP049274">
    <property type="protein sequence ID" value="QPH84629.1"/>
    <property type="molecule type" value="Genomic_DNA"/>
</dbReference>
<feature type="transmembrane region" description="Helical" evidence="1">
    <location>
        <begin position="78"/>
        <end position="95"/>
    </location>
</feature>
<dbReference type="PATRIC" id="fig|199.248.peg.1189"/>